<comment type="caution">
    <text evidence="1">The sequence shown here is derived from an EMBL/GenBank/DDBJ whole genome shotgun (WGS) entry which is preliminary data.</text>
</comment>
<evidence type="ECO:0000313" key="2">
    <source>
        <dbReference type="Proteomes" id="UP000053099"/>
    </source>
</evidence>
<gene>
    <name evidence="1" type="ORF">AN926_06365</name>
</gene>
<accession>A0A0N0ZPE7</accession>
<dbReference type="EMBL" id="LJJR01000015">
    <property type="protein sequence ID" value="KPD31531.1"/>
    <property type="molecule type" value="Genomic_DNA"/>
</dbReference>
<evidence type="ECO:0000313" key="1">
    <source>
        <dbReference type="EMBL" id="KPD31531.1"/>
    </source>
</evidence>
<reference evidence="1 2" key="1">
    <citation type="submission" date="2015-09" db="EMBL/GenBank/DDBJ databases">
        <title>Draft genome sequence of Thermus scotoductus strain K1 isolated from a geothermal spring in Nagorno-Karabakh, Armenia.</title>
        <authorList>
            <person name="Saghatelyan A."/>
            <person name="Poghosyan L."/>
            <person name="Panosyan H."/>
            <person name="Birkeland N.-K."/>
        </authorList>
    </citation>
    <scope>NUCLEOTIDE SEQUENCE [LARGE SCALE GENOMIC DNA]</scope>
    <source>
        <strain evidence="1 2">K1</strain>
    </source>
</reference>
<sequence length="68" mass="7897">MLFEFSNQVILRLPDGAAYEWKDGSYRYFIQRQDGGGNPIELPVAETPFRVKCQPLIMSTWQPLFRSS</sequence>
<proteinExistence type="predicted"/>
<dbReference type="AlphaFoldDB" id="A0A0N0ZPE7"/>
<dbReference type="Proteomes" id="UP000053099">
    <property type="component" value="Unassembled WGS sequence"/>
</dbReference>
<organism evidence="1 2">
    <name type="scientific">Thermus scotoductus</name>
    <dbReference type="NCBI Taxonomy" id="37636"/>
    <lineage>
        <taxon>Bacteria</taxon>
        <taxon>Thermotogati</taxon>
        <taxon>Deinococcota</taxon>
        <taxon>Deinococci</taxon>
        <taxon>Thermales</taxon>
        <taxon>Thermaceae</taxon>
        <taxon>Thermus</taxon>
    </lineage>
</organism>
<name>A0A0N0ZPE7_THESC</name>
<protein>
    <submittedName>
        <fullName evidence="1">Uncharacterized protein</fullName>
    </submittedName>
</protein>